<gene>
    <name evidence="3" type="ORF">GCM10010470_22990</name>
</gene>
<keyword evidence="4" id="KW-1185">Reference proteome</keyword>
<comment type="caution">
    <text evidence="3">The sequence shown here is derived from an EMBL/GenBank/DDBJ whole genome shotgun (WGS) entry which is preliminary data.</text>
</comment>
<dbReference type="PANTHER" id="PTHR33744:SF1">
    <property type="entry name" value="DNA-BINDING TRANSCRIPTIONAL ACTIVATOR ADER"/>
    <property type="match status" value="1"/>
</dbReference>
<proteinExistence type="inferred from homology"/>
<dbReference type="InterPro" id="IPR025736">
    <property type="entry name" value="PucR_C-HTH_dom"/>
</dbReference>
<dbReference type="Gene3D" id="3.30.450.40">
    <property type="match status" value="1"/>
</dbReference>
<dbReference type="InterPro" id="IPR042070">
    <property type="entry name" value="PucR_C-HTH_sf"/>
</dbReference>
<dbReference type="Proteomes" id="UP001500979">
    <property type="component" value="Unassembled WGS sequence"/>
</dbReference>
<name>A0ABN3VB06_9PSEU</name>
<sequence>MTHSGTVTEDVYEELARHRRREAELAALFQTAHDLAALHDLDQVLQAIVHRARTLLRADVAHLTLLDAERGDTYMRVTSGSASAAFQKLRLPMGAGLAGLVAQTATPYASPDYPRDERFEHTRSIDHAVGEEGLVGILGVPLRLGTTVVGVLCAADRRHRPFPAEEVSLLSSLADHAAVAIDNARRLQETRAALAELDTTTRLLRQRTTSLERAAEAHDRLTDLVLRGANLAELAHAVTDVLGGTLMVLDVSGRRLFDDEQPPGADEDVVALAGAHSRVTHHEGRWIARIAAGTELLGALMLTRASPLDEGEQRILERAALATAVLLLLRRSTAEAEHRVRGDLLADLVVSPHRDPERLAARADAVGIDLGQPHTAVVVDSGEHEPQHLGRALARLATTRAGLASRHHGRHVLLLPGDNPSDTARAVATELGVTAGAAGPTSGLATIPAVHAEATRCLEAMLALGRTGEGACLRDLGFLGLVLGEHIDLTGYLHRALGPVLDYDRRRGTGLVPTLRAYFACGRSPARACKELHVHVNTVTQRLERVSHLLGDDWQEPERSLEIQLALTLHQAITPR</sequence>
<feature type="domain" description="GAF" evidence="2">
    <location>
        <begin position="40"/>
        <end position="191"/>
    </location>
</feature>
<evidence type="ECO:0000256" key="1">
    <source>
        <dbReference type="ARBA" id="ARBA00006754"/>
    </source>
</evidence>
<dbReference type="EMBL" id="BAAAUX010000011">
    <property type="protein sequence ID" value="GAA2787891.1"/>
    <property type="molecule type" value="Genomic_DNA"/>
</dbReference>
<evidence type="ECO:0000313" key="4">
    <source>
        <dbReference type="Proteomes" id="UP001500979"/>
    </source>
</evidence>
<organism evidence="3 4">
    <name type="scientific">Saccharopolyspora taberi</name>
    <dbReference type="NCBI Taxonomy" id="60895"/>
    <lineage>
        <taxon>Bacteria</taxon>
        <taxon>Bacillati</taxon>
        <taxon>Actinomycetota</taxon>
        <taxon>Actinomycetes</taxon>
        <taxon>Pseudonocardiales</taxon>
        <taxon>Pseudonocardiaceae</taxon>
        <taxon>Saccharopolyspora</taxon>
    </lineage>
</organism>
<evidence type="ECO:0000259" key="2">
    <source>
        <dbReference type="SMART" id="SM00065"/>
    </source>
</evidence>
<reference evidence="3 4" key="1">
    <citation type="journal article" date="2019" name="Int. J. Syst. Evol. Microbiol.">
        <title>The Global Catalogue of Microorganisms (GCM) 10K type strain sequencing project: providing services to taxonomists for standard genome sequencing and annotation.</title>
        <authorList>
            <consortium name="The Broad Institute Genomics Platform"/>
            <consortium name="The Broad Institute Genome Sequencing Center for Infectious Disease"/>
            <person name="Wu L."/>
            <person name="Ma J."/>
        </authorList>
    </citation>
    <scope>NUCLEOTIDE SEQUENCE [LARGE SCALE GENOMIC DNA]</scope>
    <source>
        <strain evidence="3 4">JCM 9383</strain>
    </source>
</reference>
<comment type="similarity">
    <text evidence="1">Belongs to the CdaR family.</text>
</comment>
<evidence type="ECO:0000313" key="3">
    <source>
        <dbReference type="EMBL" id="GAA2787891.1"/>
    </source>
</evidence>
<dbReference type="PANTHER" id="PTHR33744">
    <property type="entry name" value="CARBOHYDRATE DIACID REGULATOR"/>
    <property type="match status" value="1"/>
</dbReference>
<dbReference type="Pfam" id="PF17853">
    <property type="entry name" value="GGDEF_2"/>
    <property type="match status" value="1"/>
</dbReference>
<dbReference type="InterPro" id="IPR029016">
    <property type="entry name" value="GAF-like_dom_sf"/>
</dbReference>
<dbReference type="Gene3D" id="1.10.10.2840">
    <property type="entry name" value="PucR C-terminal helix-turn-helix domain"/>
    <property type="match status" value="1"/>
</dbReference>
<dbReference type="InterPro" id="IPR003018">
    <property type="entry name" value="GAF"/>
</dbReference>
<dbReference type="SUPFAM" id="SSF55781">
    <property type="entry name" value="GAF domain-like"/>
    <property type="match status" value="1"/>
</dbReference>
<dbReference type="InterPro" id="IPR041522">
    <property type="entry name" value="CdaR_GGDEF"/>
</dbReference>
<dbReference type="SMART" id="SM00065">
    <property type="entry name" value="GAF"/>
    <property type="match status" value="1"/>
</dbReference>
<protein>
    <submittedName>
        <fullName evidence="3">GAF domain-containing protein</fullName>
    </submittedName>
</protein>
<dbReference type="Pfam" id="PF13556">
    <property type="entry name" value="HTH_30"/>
    <property type="match status" value="1"/>
</dbReference>
<dbReference type="InterPro" id="IPR051448">
    <property type="entry name" value="CdaR-like_regulators"/>
</dbReference>
<dbReference type="Pfam" id="PF13185">
    <property type="entry name" value="GAF_2"/>
    <property type="match status" value="1"/>
</dbReference>
<accession>A0ABN3VB06</accession>